<keyword evidence="2" id="KW-1185">Reference proteome</keyword>
<evidence type="ECO:0000313" key="2">
    <source>
        <dbReference type="Proteomes" id="UP000324222"/>
    </source>
</evidence>
<dbReference type="Gene3D" id="2.60.120.260">
    <property type="entry name" value="Galactose-binding domain-like"/>
    <property type="match status" value="1"/>
</dbReference>
<dbReference type="SUPFAM" id="SSF49785">
    <property type="entry name" value="Galactose-binding domain-like"/>
    <property type="match status" value="1"/>
</dbReference>
<gene>
    <name evidence="1" type="ORF">E2C01_044925</name>
</gene>
<comment type="caution">
    <text evidence="1">The sequence shown here is derived from an EMBL/GenBank/DDBJ whole genome shotgun (WGS) entry which is preliminary data.</text>
</comment>
<sequence>MGRVGGSALRACIGQQWAGVFRMAFIAVALNLVYSSNTQSPSTFPSDLKSCLLLQFDMATPSSILCAASCARHSSCNFFCLYDLECLLFSAIVSYEWQGSLDTDAVTFTRCYTTFGMDDNIATGGVVNSSITAVYSDPWWAADGYFCLSMLHCFNSIKGVEPWWQVSYQEEKVVVQVIVQQHPLFRLPIKVCIGNEQSSDYNPSVGPLDPPESGLLVFDLQPPLVGRIITIVGTPGPGILSVCHFVVNELHPE</sequence>
<evidence type="ECO:0000313" key="1">
    <source>
        <dbReference type="EMBL" id="MPC51087.1"/>
    </source>
</evidence>
<dbReference type="EMBL" id="VSRR010009939">
    <property type="protein sequence ID" value="MPC51087.1"/>
    <property type="molecule type" value="Genomic_DNA"/>
</dbReference>
<dbReference type="Proteomes" id="UP000324222">
    <property type="component" value="Unassembled WGS sequence"/>
</dbReference>
<name>A0A5B7G0F5_PORTR</name>
<dbReference type="InterPro" id="IPR008979">
    <property type="entry name" value="Galactose-bd-like_sf"/>
</dbReference>
<protein>
    <submittedName>
        <fullName evidence="1">Uncharacterized protein</fullName>
    </submittedName>
</protein>
<proteinExistence type="predicted"/>
<accession>A0A5B7G0F5</accession>
<dbReference type="AlphaFoldDB" id="A0A5B7G0F5"/>
<organism evidence="1 2">
    <name type="scientific">Portunus trituberculatus</name>
    <name type="common">Swimming crab</name>
    <name type="synonym">Neptunus trituberculatus</name>
    <dbReference type="NCBI Taxonomy" id="210409"/>
    <lineage>
        <taxon>Eukaryota</taxon>
        <taxon>Metazoa</taxon>
        <taxon>Ecdysozoa</taxon>
        <taxon>Arthropoda</taxon>
        <taxon>Crustacea</taxon>
        <taxon>Multicrustacea</taxon>
        <taxon>Malacostraca</taxon>
        <taxon>Eumalacostraca</taxon>
        <taxon>Eucarida</taxon>
        <taxon>Decapoda</taxon>
        <taxon>Pleocyemata</taxon>
        <taxon>Brachyura</taxon>
        <taxon>Eubrachyura</taxon>
        <taxon>Portunoidea</taxon>
        <taxon>Portunidae</taxon>
        <taxon>Portuninae</taxon>
        <taxon>Portunus</taxon>
    </lineage>
</organism>
<reference evidence="1 2" key="1">
    <citation type="submission" date="2019-05" db="EMBL/GenBank/DDBJ databases">
        <title>Another draft genome of Portunus trituberculatus and its Hox gene families provides insights of decapod evolution.</title>
        <authorList>
            <person name="Jeong J.-H."/>
            <person name="Song I."/>
            <person name="Kim S."/>
            <person name="Choi T."/>
            <person name="Kim D."/>
            <person name="Ryu S."/>
            <person name="Kim W."/>
        </authorList>
    </citation>
    <scope>NUCLEOTIDE SEQUENCE [LARGE SCALE GENOMIC DNA]</scope>
    <source>
        <tissue evidence="1">Muscle</tissue>
    </source>
</reference>